<protein>
    <recommendedName>
        <fullName evidence="2">Glycosyltransferase</fullName>
    </recommendedName>
</protein>
<dbReference type="EMBL" id="MN740221">
    <property type="protein sequence ID" value="QHT94433.1"/>
    <property type="molecule type" value="Genomic_DNA"/>
</dbReference>
<evidence type="ECO:0008006" key="2">
    <source>
        <dbReference type="Google" id="ProtNLM"/>
    </source>
</evidence>
<evidence type="ECO:0000313" key="1">
    <source>
        <dbReference type="EMBL" id="QHT94433.1"/>
    </source>
</evidence>
<accession>A0A6C0ISD5</accession>
<reference evidence="1" key="1">
    <citation type="journal article" date="2020" name="Nature">
        <title>Giant virus diversity and host interactions through global metagenomics.</title>
        <authorList>
            <person name="Schulz F."/>
            <person name="Roux S."/>
            <person name="Paez-Espino D."/>
            <person name="Jungbluth S."/>
            <person name="Walsh D.A."/>
            <person name="Denef V.J."/>
            <person name="McMahon K.D."/>
            <person name="Konstantinidis K.T."/>
            <person name="Eloe-Fadrosh E.A."/>
            <person name="Kyrpides N.C."/>
            <person name="Woyke T."/>
        </authorList>
    </citation>
    <scope>NUCLEOTIDE SEQUENCE</scope>
    <source>
        <strain evidence="1">GVMAG-M-3300024258-28</strain>
    </source>
</reference>
<dbReference type="AlphaFoldDB" id="A0A6C0ISD5"/>
<name>A0A6C0ISD5_9ZZZZ</name>
<proteinExistence type="predicted"/>
<organism evidence="1">
    <name type="scientific">viral metagenome</name>
    <dbReference type="NCBI Taxonomy" id="1070528"/>
    <lineage>
        <taxon>unclassified sequences</taxon>
        <taxon>metagenomes</taxon>
        <taxon>organismal metagenomes</taxon>
    </lineage>
</organism>
<sequence length="220" mass="26319">MNIILVTSIINTPQTPLSYTNIRSVYNRQERFDHMKHTIKNVKEKIPNSYVVLVECSELSEEEKAFFYYNVDLFVNIYNNEEVREMIYSASKSYGEGMMTIHGIRSLLKQPVQWNNFFKITGRYWLSDNFNFEKYNNDYSMVKCIESDKQNVYTCLYKLNRSVLIRWYYYLQKQEKYFQECANYEIIFGRFLEKIHENKRFIKNLGISGFVATTGDLITA</sequence>